<evidence type="ECO:0000256" key="4">
    <source>
        <dbReference type="SAM" id="SignalP"/>
    </source>
</evidence>
<dbReference type="RefSeq" id="WP_058634157.1">
    <property type="nucleotide sequence ID" value="NZ_LDPZ01000012.1"/>
</dbReference>
<keyword evidence="2 4" id="KW-0732">Signal</keyword>
<evidence type="ECO:0000313" key="6">
    <source>
        <dbReference type="EMBL" id="KTQ96985.1"/>
    </source>
</evidence>
<dbReference type="Gene3D" id="3.40.50.2300">
    <property type="match status" value="2"/>
</dbReference>
<organism evidence="6 7">
    <name type="scientific">Aureimonas ureilytica</name>
    <dbReference type="NCBI Taxonomy" id="401562"/>
    <lineage>
        <taxon>Bacteria</taxon>
        <taxon>Pseudomonadati</taxon>
        <taxon>Pseudomonadota</taxon>
        <taxon>Alphaproteobacteria</taxon>
        <taxon>Hyphomicrobiales</taxon>
        <taxon>Aurantimonadaceae</taxon>
        <taxon>Aureimonas</taxon>
    </lineage>
</organism>
<gene>
    <name evidence="6" type="ORF">NS226_05550</name>
</gene>
<dbReference type="EMBL" id="LDPZ01000012">
    <property type="protein sequence ID" value="KTQ96985.1"/>
    <property type="molecule type" value="Genomic_DNA"/>
</dbReference>
<evidence type="ECO:0000256" key="2">
    <source>
        <dbReference type="ARBA" id="ARBA00022729"/>
    </source>
</evidence>
<comment type="similarity">
    <text evidence="1">Belongs to the leucine-binding protein family.</text>
</comment>
<dbReference type="Proteomes" id="UP000078272">
    <property type="component" value="Unassembled WGS sequence"/>
</dbReference>
<sequence length="397" mass="42547">MKARCILGLALLSCLSTTAHAQEPIRIGLITTQTTPAAIIGRDVEDAVRLSLRHAGGAMAGRPVELVVEDDALSPDVGRQKTEKLVRQDKVDFLTGYIWSNVLLASRKSALDSGTILISTNAAPSDLAGKLCNPNFYAMRGQGDVMSMALGEELNRRGVKKIYTMAPNYAAGQDVVKGFASTFKGEIVGQDFTKWGSDPQLDFSAEFSKVAASGADGLFAFYPGRSAAFMTQFEQSGLKDKVKLYTVYTLDQIALPALQKGNATGALGSVLTDYWYPDLDTPANRTFVDDFRKTYGRDPSNYAAAAYDAVSLIKSAVEAVGGKLDDKAGLRKALEAAQFDSVRGQVVFGPNHMPLDNYYALEVVAGPDGKWQMGSPHLALERGADPYASACKMAAAD</sequence>
<evidence type="ECO:0000259" key="5">
    <source>
        <dbReference type="Pfam" id="PF13458"/>
    </source>
</evidence>
<dbReference type="PATRIC" id="fig|401562.3.peg.376"/>
<evidence type="ECO:0000313" key="7">
    <source>
        <dbReference type="Proteomes" id="UP000078272"/>
    </source>
</evidence>
<dbReference type="GO" id="GO:0006865">
    <property type="term" value="P:amino acid transport"/>
    <property type="evidence" value="ECO:0007669"/>
    <property type="project" value="UniProtKB-KW"/>
</dbReference>
<dbReference type="Pfam" id="PF13458">
    <property type="entry name" value="Peripla_BP_6"/>
    <property type="match status" value="1"/>
</dbReference>
<feature type="domain" description="Leucine-binding protein" evidence="5">
    <location>
        <begin position="24"/>
        <end position="365"/>
    </location>
</feature>
<dbReference type="STRING" id="401562.NS365_12350"/>
<keyword evidence="3" id="KW-0029">Amino-acid transport</keyword>
<keyword evidence="3" id="KW-0813">Transport</keyword>
<evidence type="ECO:0000256" key="1">
    <source>
        <dbReference type="ARBA" id="ARBA00010062"/>
    </source>
</evidence>
<feature type="signal peptide" evidence="4">
    <location>
        <begin position="1"/>
        <end position="21"/>
    </location>
</feature>
<dbReference type="InterPro" id="IPR051010">
    <property type="entry name" value="BCAA_transport"/>
</dbReference>
<dbReference type="PANTHER" id="PTHR30483">
    <property type="entry name" value="LEUCINE-SPECIFIC-BINDING PROTEIN"/>
    <property type="match status" value="1"/>
</dbReference>
<proteinExistence type="inferred from homology"/>
<dbReference type="SUPFAM" id="SSF53822">
    <property type="entry name" value="Periplasmic binding protein-like I"/>
    <property type="match status" value="1"/>
</dbReference>
<dbReference type="PANTHER" id="PTHR30483:SF6">
    <property type="entry name" value="PERIPLASMIC BINDING PROTEIN OF ABC TRANSPORTER FOR NATURAL AMINO ACIDS"/>
    <property type="match status" value="1"/>
</dbReference>
<protein>
    <submittedName>
        <fullName evidence="6">ABC transporter substrate-binding protein</fullName>
    </submittedName>
</protein>
<dbReference type="InterPro" id="IPR028082">
    <property type="entry name" value="Peripla_BP_I"/>
</dbReference>
<comment type="caution">
    <text evidence="6">The sequence shown here is derived from an EMBL/GenBank/DDBJ whole genome shotgun (WGS) entry which is preliminary data.</text>
</comment>
<dbReference type="InterPro" id="IPR028081">
    <property type="entry name" value="Leu-bd"/>
</dbReference>
<name>A0A175RAG0_9HYPH</name>
<accession>A0A175RAG0</accession>
<dbReference type="CDD" id="cd06359">
    <property type="entry name" value="PBP1_Nba-like"/>
    <property type="match status" value="1"/>
</dbReference>
<evidence type="ECO:0000256" key="3">
    <source>
        <dbReference type="ARBA" id="ARBA00022970"/>
    </source>
</evidence>
<dbReference type="OrthoDB" id="435355at2"/>
<feature type="chain" id="PRO_5008041755" evidence="4">
    <location>
        <begin position="22"/>
        <end position="397"/>
    </location>
</feature>
<dbReference type="AlphaFoldDB" id="A0A175RAG0"/>
<reference evidence="6 7" key="1">
    <citation type="journal article" date="2016" name="Front. Microbiol.">
        <title>Genomic Resource of Rice Seed Associated Bacteria.</title>
        <authorList>
            <person name="Midha S."/>
            <person name="Bansal K."/>
            <person name="Sharma S."/>
            <person name="Kumar N."/>
            <person name="Patil P.P."/>
            <person name="Chaudhry V."/>
            <person name="Patil P.B."/>
        </authorList>
    </citation>
    <scope>NUCLEOTIDE SEQUENCE [LARGE SCALE GENOMIC DNA]</scope>
    <source>
        <strain evidence="6 7">NS226</strain>
    </source>
</reference>